<sequence length="179" mass="18001">MAAKAPRNDAKTKAPADAPVAAPDESTATAGEASTTETGSSPAGEAVSQEAVAAAGGETAVVGPAASEGPQDAGDDAAEDEGSGRPQLTGATLFLDSHRHLLSDVSFTVPELRELARYPEPAPVCSVAAPNGPRWRAGMQFGPEAVNVSRAELGADPDATLKSLQADPHLRVGPPIGTE</sequence>
<feature type="region of interest" description="Disordered" evidence="1">
    <location>
        <begin position="1"/>
        <end position="91"/>
    </location>
</feature>
<dbReference type="EMBL" id="SLWL01000009">
    <property type="protein sequence ID" value="TCO12436.1"/>
    <property type="molecule type" value="Genomic_DNA"/>
</dbReference>
<comment type="caution">
    <text evidence="2">The sequence shown here is derived from an EMBL/GenBank/DDBJ whole genome shotgun (WGS) entry which is preliminary data.</text>
</comment>
<dbReference type="RefSeq" id="WP_132007583.1">
    <property type="nucleotide sequence ID" value="NZ_JBHUNN010000002.1"/>
</dbReference>
<feature type="compositionally biased region" description="Low complexity" evidence="1">
    <location>
        <begin position="15"/>
        <end position="72"/>
    </location>
</feature>
<feature type="region of interest" description="Disordered" evidence="1">
    <location>
        <begin position="160"/>
        <end position="179"/>
    </location>
</feature>
<feature type="compositionally biased region" description="Basic and acidic residues" evidence="1">
    <location>
        <begin position="1"/>
        <end position="14"/>
    </location>
</feature>
<dbReference type="OrthoDB" id="8410831at2"/>
<organism evidence="2 3">
    <name type="scientific">Camelimonas lactis</name>
    <dbReference type="NCBI Taxonomy" id="659006"/>
    <lineage>
        <taxon>Bacteria</taxon>
        <taxon>Pseudomonadati</taxon>
        <taxon>Pseudomonadota</taxon>
        <taxon>Alphaproteobacteria</taxon>
        <taxon>Hyphomicrobiales</taxon>
        <taxon>Chelatococcaceae</taxon>
        <taxon>Camelimonas</taxon>
    </lineage>
</organism>
<name>A0A4R2GRK1_9HYPH</name>
<evidence type="ECO:0000256" key="1">
    <source>
        <dbReference type="SAM" id="MobiDB-lite"/>
    </source>
</evidence>
<proteinExistence type="predicted"/>
<dbReference type="AlphaFoldDB" id="A0A4R2GRK1"/>
<keyword evidence="3" id="KW-1185">Reference proteome</keyword>
<reference evidence="2 3" key="1">
    <citation type="submission" date="2019-03" db="EMBL/GenBank/DDBJ databases">
        <title>Genomic Encyclopedia of Type Strains, Phase IV (KMG-IV): sequencing the most valuable type-strain genomes for metagenomic binning, comparative biology and taxonomic classification.</title>
        <authorList>
            <person name="Goeker M."/>
        </authorList>
    </citation>
    <scope>NUCLEOTIDE SEQUENCE [LARGE SCALE GENOMIC DNA]</scope>
    <source>
        <strain evidence="2 3">DSM 22958</strain>
    </source>
</reference>
<evidence type="ECO:0000313" key="3">
    <source>
        <dbReference type="Proteomes" id="UP000294881"/>
    </source>
</evidence>
<evidence type="ECO:0000313" key="2">
    <source>
        <dbReference type="EMBL" id="TCO12436.1"/>
    </source>
</evidence>
<accession>A0A4R2GRK1</accession>
<gene>
    <name evidence="2" type="ORF">EV666_10983</name>
</gene>
<dbReference type="Proteomes" id="UP000294881">
    <property type="component" value="Unassembled WGS sequence"/>
</dbReference>
<protein>
    <submittedName>
        <fullName evidence="2">Uncharacterized protein</fullName>
    </submittedName>
</protein>